<proteinExistence type="predicted"/>
<dbReference type="PANTHER" id="PTHR12935:SF0">
    <property type="entry name" value="GAMMA-GLUTAMYLCYCLOTRANSFERASE"/>
    <property type="match status" value="1"/>
</dbReference>
<reference evidence="6" key="2">
    <citation type="submission" date="2023-05" db="EMBL/GenBank/DDBJ databases">
        <authorList>
            <consortium name="Lawrence Berkeley National Laboratory"/>
            <person name="Steindorff A."/>
            <person name="Hensen N."/>
            <person name="Bonometti L."/>
            <person name="Westerberg I."/>
            <person name="Brannstrom I.O."/>
            <person name="Guillou S."/>
            <person name="Cros-Aarteil S."/>
            <person name="Calhoun S."/>
            <person name="Haridas S."/>
            <person name="Kuo A."/>
            <person name="Mondo S."/>
            <person name="Pangilinan J."/>
            <person name="Riley R."/>
            <person name="Labutti K."/>
            <person name="Andreopoulos B."/>
            <person name="Lipzen A."/>
            <person name="Chen C."/>
            <person name="Yanf M."/>
            <person name="Daum C."/>
            <person name="Ng V."/>
            <person name="Clum A."/>
            <person name="Ohm R."/>
            <person name="Martin F."/>
            <person name="Silar P."/>
            <person name="Natvig D."/>
            <person name="Lalanne C."/>
            <person name="Gautier V."/>
            <person name="Ament-Velasquez S.L."/>
            <person name="Kruys A."/>
            <person name="Hutchinson M.I."/>
            <person name="Powell A.J."/>
            <person name="Barry K."/>
            <person name="Miller A.N."/>
            <person name="Grigoriev I.V."/>
            <person name="Debuchy R."/>
            <person name="Gladieux P."/>
            <person name="Thoren M.H."/>
            <person name="Johannesson H."/>
        </authorList>
    </citation>
    <scope>NUCLEOTIDE SEQUENCE</scope>
    <source>
        <strain evidence="6">PSN293</strain>
    </source>
</reference>
<dbReference type="CDD" id="cd06661">
    <property type="entry name" value="GGCT_like"/>
    <property type="match status" value="1"/>
</dbReference>
<comment type="caution">
    <text evidence="6">The sequence shown here is derived from an EMBL/GenBank/DDBJ whole genome shotgun (WGS) entry which is preliminary data.</text>
</comment>
<feature type="region of interest" description="Disordered" evidence="5">
    <location>
        <begin position="1"/>
        <end position="25"/>
    </location>
</feature>
<evidence type="ECO:0000256" key="3">
    <source>
        <dbReference type="PIRSR" id="PIRSR617939-1"/>
    </source>
</evidence>
<feature type="compositionally biased region" description="Polar residues" evidence="5">
    <location>
        <begin position="1"/>
        <end position="10"/>
    </location>
</feature>
<name>A0AAN6YGY0_9PEZI</name>
<dbReference type="EMBL" id="MU858050">
    <property type="protein sequence ID" value="KAK4218939.1"/>
    <property type="molecule type" value="Genomic_DNA"/>
</dbReference>
<dbReference type="EC" id="4.3.2.9" evidence="1"/>
<dbReference type="AlphaFoldDB" id="A0AAN6YGY0"/>
<dbReference type="InterPro" id="IPR013024">
    <property type="entry name" value="GGCT-like"/>
</dbReference>
<keyword evidence="7" id="KW-1185">Reference proteome</keyword>
<evidence type="ECO:0000313" key="7">
    <source>
        <dbReference type="Proteomes" id="UP001301769"/>
    </source>
</evidence>
<feature type="active site" description="Proton acceptor" evidence="3">
    <location>
        <position position="146"/>
    </location>
</feature>
<dbReference type="InterPro" id="IPR036568">
    <property type="entry name" value="GGCT-like_sf"/>
</dbReference>
<evidence type="ECO:0000256" key="1">
    <source>
        <dbReference type="ARBA" id="ARBA00012346"/>
    </source>
</evidence>
<feature type="region of interest" description="Disordered" evidence="5">
    <location>
        <begin position="79"/>
        <end position="111"/>
    </location>
</feature>
<dbReference type="Gene3D" id="3.10.490.10">
    <property type="entry name" value="Gamma-glutamyl cyclotransferase-like"/>
    <property type="match status" value="1"/>
</dbReference>
<organism evidence="6 7">
    <name type="scientific">Rhypophila decipiens</name>
    <dbReference type="NCBI Taxonomy" id="261697"/>
    <lineage>
        <taxon>Eukaryota</taxon>
        <taxon>Fungi</taxon>
        <taxon>Dikarya</taxon>
        <taxon>Ascomycota</taxon>
        <taxon>Pezizomycotina</taxon>
        <taxon>Sordariomycetes</taxon>
        <taxon>Sordariomycetidae</taxon>
        <taxon>Sordariales</taxon>
        <taxon>Naviculisporaceae</taxon>
        <taxon>Rhypophila</taxon>
    </lineage>
</organism>
<protein>
    <recommendedName>
        <fullName evidence="1">gamma-glutamylcyclotransferase</fullName>
        <ecNumber evidence="1">4.3.2.9</ecNumber>
    </recommendedName>
</protein>
<feature type="compositionally biased region" description="Gly residues" evidence="5">
    <location>
        <begin position="89"/>
        <end position="98"/>
    </location>
</feature>
<evidence type="ECO:0000256" key="2">
    <source>
        <dbReference type="ARBA" id="ARBA00023239"/>
    </source>
</evidence>
<dbReference type="SUPFAM" id="SSF110857">
    <property type="entry name" value="Gamma-glutamyl cyclotransferase-like"/>
    <property type="match status" value="1"/>
</dbReference>
<evidence type="ECO:0000313" key="6">
    <source>
        <dbReference type="EMBL" id="KAK4218939.1"/>
    </source>
</evidence>
<dbReference type="InterPro" id="IPR017939">
    <property type="entry name" value="G-Glutamylcylcotransferase"/>
</dbReference>
<dbReference type="Proteomes" id="UP001301769">
    <property type="component" value="Unassembled WGS sequence"/>
</dbReference>
<dbReference type="PANTHER" id="PTHR12935">
    <property type="entry name" value="GAMMA-GLUTAMYLCYCLOTRANSFERASE"/>
    <property type="match status" value="1"/>
</dbReference>
<gene>
    <name evidence="6" type="ORF">QBC37DRAFT_478281</name>
</gene>
<keyword evidence="2" id="KW-0456">Lyase</keyword>
<feature type="compositionally biased region" description="Low complexity" evidence="5">
    <location>
        <begin position="11"/>
        <end position="25"/>
    </location>
</feature>
<feature type="binding site" evidence="4">
    <location>
        <begin position="34"/>
        <end position="39"/>
    </location>
    <ligand>
        <name>substrate</name>
    </ligand>
</feature>
<accession>A0AAN6YGY0</accession>
<evidence type="ECO:0000256" key="4">
    <source>
        <dbReference type="PIRSR" id="PIRSR617939-2"/>
    </source>
</evidence>
<reference evidence="6" key="1">
    <citation type="journal article" date="2023" name="Mol. Phylogenet. Evol.">
        <title>Genome-scale phylogeny and comparative genomics of the fungal order Sordariales.</title>
        <authorList>
            <person name="Hensen N."/>
            <person name="Bonometti L."/>
            <person name="Westerberg I."/>
            <person name="Brannstrom I.O."/>
            <person name="Guillou S."/>
            <person name="Cros-Aarteil S."/>
            <person name="Calhoun S."/>
            <person name="Haridas S."/>
            <person name="Kuo A."/>
            <person name="Mondo S."/>
            <person name="Pangilinan J."/>
            <person name="Riley R."/>
            <person name="LaButti K."/>
            <person name="Andreopoulos B."/>
            <person name="Lipzen A."/>
            <person name="Chen C."/>
            <person name="Yan M."/>
            <person name="Daum C."/>
            <person name="Ng V."/>
            <person name="Clum A."/>
            <person name="Steindorff A."/>
            <person name="Ohm R.A."/>
            <person name="Martin F."/>
            <person name="Silar P."/>
            <person name="Natvig D.O."/>
            <person name="Lalanne C."/>
            <person name="Gautier V."/>
            <person name="Ament-Velasquez S.L."/>
            <person name="Kruys A."/>
            <person name="Hutchinson M.I."/>
            <person name="Powell A.J."/>
            <person name="Barry K."/>
            <person name="Miller A.N."/>
            <person name="Grigoriev I.V."/>
            <person name="Debuchy R."/>
            <person name="Gladieux P."/>
            <person name="Hiltunen Thoren M."/>
            <person name="Johannesson H."/>
        </authorList>
    </citation>
    <scope>NUCLEOTIDE SEQUENCE</scope>
    <source>
        <strain evidence="6">PSN293</strain>
    </source>
</reference>
<sequence>MSSSTTSNEVQDQAQAQAPGNGAADNNWNGKRLYFGYGSNLWHKQMAQRCPGAEFLGIARLSGYQWMINKRGYATIAKVDNPSSDPGSDSGGGGGGGSSSTSGSDEVDRGDEDEVVEIENVDHKNTVWGAVWSLTPDDEKALDKDEGVPFVYEKREVDEIEFWAGDVRRFLQNPAAIIAEIEGYANKKYNSNKKKEKEKYKYKRLGKPEMVSMLVYIDFRHNRPGAAAKEEYHHRMQMAIWDALEMGIPSSYVKCVLTATCEKG</sequence>
<evidence type="ECO:0000256" key="5">
    <source>
        <dbReference type="SAM" id="MobiDB-lite"/>
    </source>
</evidence>
<dbReference type="GO" id="GO:0003839">
    <property type="term" value="F:gamma-glutamylcyclotransferase activity"/>
    <property type="evidence" value="ECO:0007669"/>
    <property type="project" value="UniProtKB-EC"/>
</dbReference>